<feature type="region of interest" description="Disordered" evidence="1">
    <location>
        <begin position="1"/>
        <end position="24"/>
    </location>
</feature>
<feature type="compositionally biased region" description="Basic and acidic residues" evidence="1">
    <location>
        <begin position="1"/>
        <end position="11"/>
    </location>
</feature>
<name>A0A5B7GZK5_PORTR</name>
<gene>
    <name evidence="2" type="ORF">E2C01_056144</name>
</gene>
<dbReference type="AlphaFoldDB" id="A0A5B7GZK5"/>
<sequence>MRSGVDLHLRGDLTPPSSPRRNPASGRLACYILIHVHEIPSFDLRQQHQNETRYTKIKTEWTVTGGGGGDGLTD</sequence>
<protein>
    <submittedName>
        <fullName evidence="2">Uncharacterized protein</fullName>
    </submittedName>
</protein>
<evidence type="ECO:0000313" key="3">
    <source>
        <dbReference type="Proteomes" id="UP000324222"/>
    </source>
</evidence>
<keyword evidence="3" id="KW-1185">Reference proteome</keyword>
<dbReference type="Proteomes" id="UP000324222">
    <property type="component" value="Unassembled WGS sequence"/>
</dbReference>
<evidence type="ECO:0000313" key="2">
    <source>
        <dbReference type="EMBL" id="MPC62064.1"/>
    </source>
</evidence>
<dbReference type="EMBL" id="VSRR010019264">
    <property type="protein sequence ID" value="MPC62064.1"/>
    <property type="molecule type" value="Genomic_DNA"/>
</dbReference>
<organism evidence="2 3">
    <name type="scientific">Portunus trituberculatus</name>
    <name type="common">Swimming crab</name>
    <name type="synonym">Neptunus trituberculatus</name>
    <dbReference type="NCBI Taxonomy" id="210409"/>
    <lineage>
        <taxon>Eukaryota</taxon>
        <taxon>Metazoa</taxon>
        <taxon>Ecdysozoa</taxon>
        <taxon>Arthropoda</taxon>
        <taxon>Crustacea</taxon>
        <taxon>Multicrustacea</taxon>
        <taxon>Malacostraca</taxon>
        <taxon>Eumalacostraca</taxon>
        <taxon>Eucarida</taxon>
        <taxon>Decapoda</taxon>
        <taxon>Pleocyemata</taxon>
        <taxon>Brachyura</taxon>
        <taxon>Eubrachyura</taxon>
        <taxon>Portunoidea</taxon>
        <taxon>Portunidae</taxon>
        <taxon>Portuninae</taxon>
        <taxon>Portunus</taxon>
    </lineage>
</organism>
<proteinExistence type="predicted"/>
<accession>A0A5B7GZK5</accession>
<reference evidence="2 3" key="1">
    <citation type="submission" date="2019-05" db="EMBL/GenBank/DDBJ databases">
        <title>Another draft genome of Portunus trituberculatus and its Hox gene families provides insights of decapod evolution.</title>
        <authorList>
            <person name="Jeong J.-H."/>
            <person name="Song I."/>
            <person name="Kim S."/>
            <person name="Choi T."/>
            <person name="Kim D."/>
            <person name="Ryu S."/>
            <person name="Kim W."/>
        </authorList>
    </citation>
    <scope>NUCLEOTIDE SEQUENCE [LARGE SCALE GENOMIC DNA]</scope>
    <source>
        <tissue evidence="2">Muscle</tissue>
    </source>
</reference>
<evidence type="ECO:0000256" key="1">
    <source>
        <dbReference type="SAM" id="MobiDB-lite"/>
    </source>
</evidence>
<comment type="caution">
    <text evidence="2">The sequence shown here is derived from an EMBL/GenBank/DDBJ whole genome shotgun (WGS) entry which is preliminary data.</text>
</comment>